<dbReference type="PROSITE" id="PS50928">
    <property type="entry name" value="ABC_TM1"/>
    <property type="match status" value="1"/>
</dbReference>
<dbReference type="SUPFAM" id="SSF161098">
    <property type="entry name" value="MetI-like"/>
    <property type="match status" value="1"/>
</dbReference>
<dbReference type="InterPro" id="IPR035906">
    <property type="entry name" value="MetI-like_sf"/>
</dbReference>
<feature type="transmembrane region" description="Helical" evidence="7">
    <location>
        <begin position="295"/>
        <end position="318"/>
    </location>
</feature>
<feature type="transmembrane region" description="Helical" evidence="7">
    <location>
        <begin position="12"/>
        <end position="35"/>
    </location>
</feature>
<evidence type="ECO:0000256" key="2">
    <source>
        <dbReference type="ARBA" id="ARBA00022448"/>
    </source>
</evidence>
<evidence type="ECO:0000259" key="8">
    <source>
        <dbReference type="PROSITE" id="PS50928"/>
    </source>
</evidence>
<keyword evidence="4 7" id="KW-0812">Transmembrane</keyword>
<dbReference type="eggNOG" id="COG0601">
    <property type="taxonomic scope" value="Bacteria"/>
</dbReference>
<dbReference type="STRING" id="28042.GU90_09805"/>
<dbReference type="InterPro" id="IPR000515">
    <property type="entry name" value="MetI-like"/>
</dbReference>
<dbReference type="InterPro" id="IPR045621">
    <property type="entry name" value="BPD_transp_1_N"/>
</dbReference>
<feature type="transmembrane region" description="Helical" evidence="7">
    <location>
        <begin position="188"/>
        <end position="209"/>
    </location>
</feature>
<dbReference type="GO" id="GO:0005886">
    <property type="term" value="C:plasma membrane"/>
    <property type="evidence" value="ECO:0007669"/>
    <property type="project" value="UniProtKB-SubCell"/>
</dbReference>
<dbReference type="AlphaFoldDB" id="A0A073AYI3"/>
<dbReference type="Pfam" id="PF19300">
    <property type="entry name" value="BPD_transp_1_N"/>
    <property type="match status" value="1"/>
</dbReference>
<dbReference type="RefSeq" id="WP_029721392.1">
    <property type="nucleotide sequence ID" value="NZ_JAJUIW010000003.1"/>
</dbReference>
<keyword evidence="3" id="KW-1003">Cell membrane</keyword>
<evidence type="ECO:0000256" key="1">
    <source>
        <dbReference type="ARBA" id="ARBA00004651"/>
    </source>
</evidence>
<evidence type="ECO:0000256" key="5">
    <source>
        <dbReference type="ARBA" id="ARBA00022989"/>
    </source>
</evidence>
<dbReference type="Gene3D" id="1.10.3720.10">
    <property type="entry name" value="MetI-like"/>
    <property type="match status" value="1"/>
</dbReference>
<evidence type="ECO:0000313" key="9">
    <source>
        <dbReference type="EMBL" id="KEI44460.1"/>
    </source>
</evidence>
<name>A0A073AYI3_9PSEU</name>
<feature type="transmembrane region" description="Helical" evidence="7">
    <location>
        <begin position="143"/>
        <end position="168"/>
    </location>
</feature>
<reference evidence="9 10" key="1">
    <citation type="submission" date="2014-06" db="EMBL/GenBank/DDBJ databases">
        <title>Saccharopolyspora rectivirgula DSM-43113 Genome sequencing.</title>
        <authorList>
            <person name="Barrera C."/>
            <person name="Millon L."/>
            <person name="Rognon B."/>
            <person name="Zaugg C."/>
            <person name="Monod M."/>
        </authorList>
    </citation>
    <scope>NUCLEOTIDE SEQUENCE [LARGE SCALE GENOMIC DNA]</scope>
    <source>
        <strain evidence="9 10">DSM 43113</strain>
    </source>
</reference>
<feature type="transmembrane region" description="Helical" evidence="7">
    <location>
        <begin position="238"/>
        <end position="259"/>
    </location>
</feature>
<dbReference type="PANTHER" id="PTHR43163">
    <property type="entry name" value="DIPEPTIDE TRANSPORT SYSTEM PERMEASE PROTEIN DPPB-RELATED"/>
    <property type="match status" value="1"/>
</dbReference>
<dbReference type="Proteomes" id="UP000031419">
    <property type="component" value="Unassembled WGS sequence"/>
</dbReference>
<keyword evidence="10" id="KW-1185">Reference proteome</keyword>
<gene>
    <name evidence="9" type="ORF">GU90_09805</name>
</gene>
<dbReference type="EMBL" id="JNVU01000025">
    <property type="protein sequence ID" value="KEI44460.1"/>
    <property type="molecule type" value="Genomic_DNA"/>
</dbReference>
<keyword evidence="6 7" id="KW-0472">Membrane</keyword>
<keyword evidence="2 7" id="KW-0813">Transport</keyword>
<dbReference type="Pfam" id="PF00528">
    <property type="entry name" value="BPD_transp_1"/>
    <property type="match status" value="1"/>
</dbReference>
<accession>A0A073AYI3</accession>
<keyword evidence="5 7" id="KW-1133">Transmembrane helix</keyword>
<comment type="subcellular location">
    <subcellularLocation>
        <location evidence="1 7">Cell membrane</location>
        <topology evidence="1 7">Multi-pass membrane protein</topology>
    </subcellularLocation>
</comment>
<dbReference type="PANTHER" id="PTHR43163:SF9">
    <property type="entry name" value="ABC TRANSPORTER PERMEASE PROTEIN"/>
    <property type="match status" value="1"/>
</dbReference>
<dbReference type="CDD" id="cd06261">
    <property type="entry name" value="TM_PBP2"/>
    <property type="match status" value="1"/>
</dbReference>
<evidence type="ECO:0000256" key="7">
    <source>
        <dbReference type="RuleBase" id="RU363032"/>
    </source>
</evidence>
<comment type="similarity">
    <text evidence="7">Belongs to the binding-protein-dependent transport system permease family.</text>
</comment>
<comment type="caution">
    <text evidence="9">The sequence shown here is derived from an EMBL/GenBank/DDBJ whole genome shotgun (WGS) entry which is preliminary data.</text>
</comment>
<organism evidence="9 10">
    <name type="scientific">Saccharopolyspora rectivirgula</name>
    <dbReference type="NCBI Taxonomy" id="28042"/>
    <lineage>
        <taxon>Bacteria</taxon>
        <taxon>Bacillati</taxon>
        <taxon>Actinomycetota</taxon>
        <taxon>Actinomycetes</taxon>
        <taxon>Pseudonocardiales</taxon>
        <taxon>Pseudonocardiaceae</taxon>
        <taxon>Saccharopolyspora</taxon>
    </lineage>
</organism>
<evidence type="ECO:0000313" key="10">
    <source>
        <dbReference type="Proteomes" id="UP000031419"/>
    </source>
</evidence>
<protein>
    <submittedName>
        <fullName evidence="9">ABC transporter permease</fullName>
    </submittedName>
</protein>
<feature type="domain" description="ABC transmembrane type-1" evidence="8">
    <location>
        <begin position="104"/>
        <end position="311"/>
    </location>
</feature>
<sequence length="326" mass="34158">MSRAAAVRRLVLRRLAFSVPVLVLVAFVVFLLAAASPFDPVYQYYGVEIYNASAQDVARVREQLGLDTGVLAQFWNWASGVASGDLGVSRAFRQPVAQVVAERLPWTMLLAATGLALAVVLALVLGTTAAWRQGGWVDRLVTGLGHVVAGLPPFVLALLAIAVFSLALGWFPVAGLTDGGSEVTFGQVAGHLALPALVLGVSQAPWLVLHVRQSLLESLTEDHVTGARARGLRERVVVLRHALPTALLPVVTLTGVRIPELVTGTVLVEEVFSWPGLAGAIVTAATAVDYPLLAVVTLTATAAVLLGSLLADVAVVLLDPRVTADG</sequence>
<evidence type="ECO:0000256" key="4">
    <source>
        <dbReference type="ARBA" id="ARBA00022692"/>
    </source>
</evidence>
<dbReference type="GO" id="GO:0055085">
    <property type="term" value="P:transmembrane transport"/>
    <property type="evidence" value="ECO:0007669"/>
    <property type="project" value="InterPro"/>
</dbReference>
<feature type="transmembrane region" description="Helical" evidence="7">
    <location>
        <begin position="108"/>
        <end position="131"/>
    </location>
</feature>
<evidence type="ECO:0000256" key="3">
    <source>
        <dbReference type="ARBA" id="ARBA00022475"/>
    </source>
</evidence>
<proteinExistence type="inferred from homology"/>
<evidence type="ECO:0000256" key="6">
    <source>
        <dbReference type="ARBA" id="ARBA00023136"/>
    </source>
</evidence>